<feature type="chain" id="PRO_5045472594" description="SLH domain-containing protein" evidence="1">
    <location>
        <begin position="35"/>
        <end position="811"/>
    </location>
</feature>
<feature type="domain" description="SLH" evidence="2">
    <location>
        <begin position="746"/>
        <end position="808"/>
    </location>
</feature>
<protein>
    <recommendedName>
        <fullName evidence="2">SLH domain-containing protein</fullName>
    </recommendedName>
</protein>
<name>A0ABQ1YQX2_9BACL</name>
<feature type="signal peptide" evidence="1">
    <location>
        <begin position="1"/>
        <end position="34"/>
    </location>
</feature>
<evidence type="ECO:0000313" key="4">
    <source>
        <dbReference type="Proteomes" id="UP000659344"/>
    </source>
</evidence>
<reference evidence="4" key="1">
    <citation type="journal article" date="2019" name="Int. J. Syst. Evol. Microbiol.">
        <title>The Global Catalogue of Microorganisms (GCM) 10K type strain sequencing project: providing services to taxonomists for standard genome sequencing and annotation.</title>
        <authorList>
            <consortium name="The Broad Institute Genomics Platform"/>
            <consortium name="The Broad Institute Genome Sequencing Center for Infectious Disease"/>
            <person name="Wu L."/>
            <person name="Ma J."/>
        </authorList>
    </citation>
    <scope>NUCLEOTIDE SEQUENCE [LARGE SCALE GENOMIC DNA]</scope>
    <source>
        <strain evidence="4">CGMCC 1.12769</strain>
    </source>
</reference>
<dbReference type="RefSeq" id="WP_188541421.1">
    <property type="nucleotide sequence ID" value="NZ_BMFT01000002.1"/>
</dbReference>
<proteinExistence type="predicted"/>
<keyword evidence="4" id="KW-1185">Reference proteome</keyword>
<sequence length="811" mass="89557">MSKNKAWKFQHTTKVACLSVAALSLLFPQGLALANSDGTSSGSNTVTQNVTVSTSDTVYESLSNEMKIKIAAGEIPMPEPVVADLSKVKFTKEQAITKLTELFPILKEASVQSVELGNNNEYPASKNQMIWNIYWNYQVGNSGYGFNSQVDAVTGDLINAYISMPIEGNQSYYPPKLSKEQALEQAKSFVAKAAPSLSLKDLQLEENNWNGGNISLFGPVQYGFSFKILRNGIPSSSDYIYISIDANGSVTQFSKPSDGVEYPSSVASISQEAVEKKFVDQFDVELSYIPIYKNGVTSNWILGWRPTDNAVNSFDATTGNKIDFQGEEVSSSPVIYTDVPVTKDIIFQARSQSSELTAEEAAKLVEQVAVIPEGRTLISKMLDKDYMDPNRKIWRLTWGKKDAAYASGFPSQSSAEIDAITGEIVSFRLAEYGSQDLQALLPTPSGAIKLTKETAKQKAIEFVNRLYPSASQNLKLTERGDDSNLNKEGTQYNFRFIRHINGVPIGSGSVSVTFDIYGRLQYYSADRVQNLEKITGTSVATVTKEEALTAYQNQYKLKLQYSRIGGYYVDNSYIDPAMYLVYSPEPADPTRPYEMLDATSGKWITVYEGGTLPEAVIKPIDLKGHWAEQDLSTLVEYYIITPDEQGNVKPNEVVSVGDWLTMMVKASSPYYASYSSYYGMSEPKSIAGVAPDSPYYNVVSYAAERQWISRDDKLQMDQKLTREQLAVMLTAIVKYNKLSAFMGQDSVVRQYSDFAKIGNPGAVALAVKLGLLQGKNGKFNPEQTVTKAEVASVIMRLVKLQGKTDQVIGQQ</sequence>
<gene>
    <name evidence="3" type="ORF">GCM10008013_38110</name>
</gene>
<evidence type="ECO:0000313" key="3">
    <source>
        <dbReference type="EMBL" id="GGH33183.1"/>
    </source>
</evidence>
<evidence type="ECO:0000256" key="1">
    <source>
        <dbReference type="SAM" id="SignalP"/>
    </source>
</evidence>
<dbReference type="EMBL" id="BMFT01000002">
    <property type="protein sequence ID" value="GGH33183.1"/>
    <property type="molecule type" value="Genomic_DNA"/>
</dbReference>
<evidence type="ECO:0000259" key="2">
    <source>
        <dbReference type="PROSITE" id="PS51272"/>
    </source>
</evidence>
<dbReference type="InterPro" id="IPR001119">
    <property type="entry name" value="SLH_dom"/>
</dbReference>
<dbReference type="PROSITE" id="PS51272">
    <property type="entry name" value="SLH"/>
    <property type="match status" value="2"/>
</dbReference>
<dbReference type="Pfam" id="PF16244">
    <property type="entry name" value="DUF4901"/>
    <property type="match status" value="2"/>
</dbReference>
<keyword evidence="1" id="KW-0732">Signal</keyword>
<comment type="caution">
    <text evidence="3">The sequence shown here is derived from an EMBL/GenBank/DDBJ whole genome shotgun (WGS) entry which is preliminary data.</text>
</comment>
<organism evidence="3 4">
    <name type="scientific">Paenibacillus segetis</name>
    <dbReference type="NCBI Taxonomy" id="1325360"/>
    <lineage>
        <taxon>Bacteria</taxon>
        <taxon>Bacillati</taxon>
        <taxon>Bacillota</taxon>
        <taxon>Bacilli</taxon>
        <taxon>Bacillales</taxon>
        <taxon>Paenibacillaceae</taxon>
        <taxon>Paenibacillus</taxon>
    </lineage>
</organism>
<dbReference type="Pfam" id="PF00395">
    <property type="entry name" value="SLH"/>
    <property type="match status" value="2"/>
</dbReference>
<accession>A0ABQ1YQX2</accession>
<dbReference type="InterPro" id="IPR032599">
    <property type="entry name" value="YcdB/YcdC_rep_domain"/>
</dbReference>
<feature type="domain" description="SLH" evidence="2">
    <location>
        <begin position="614"/>
        <end position="677"/>
    </location>
</feature>
<dbReference type="Proteomes" id="UP000659344">
    <property type="component" value="Unassembled WGS sequence"/>
</dbReference>